<sequence>MKAHALNTLFSVSLGIVIGWLLIGRDSHSDNGRAADVLGRNQGESAARIVESGAARHLRSLLASDEIDNEAFSKAEAELDPSEIGEVVEWLSMQGGLQGLDFKKKSYLRNLIFRWHQLDPEAALAWIASREHPGDRQFYYRQITAVMGLDDLPAAIDFLEKHVDPNAPTEDFPYDLFSLAAKEDPDLLVRLCGLSVNSGSSMFSLPIDFPEGFDFRRCVEGFASLAAGLSDGQRISNMPVNLVTEWSKIDPQAAFEWAITTDAAVWERRASGPDPLTQFFSGFASASDTRTYGSFVADFYRSRSDAETTASQTLDALSAKPDSATIDAFLAEVSPEGNSDVVISQILPTAFHQYGQAPESLRSELFARMTPAGRLAFIKDLTSQPGTTRAYIDLVRSLPQLGHTEEEIRQATAK</sequence>
<evidence type="ECO:0000313" key="3">
    <source>
        <dbReference type="Proteomes" id="UP001476282"/>
    </source>
</evidence>
<dbReference type="EMBL" id="BAABRI010000030">
    <property type="protein sequence ID" value="GAA5484640.1"/>
    <property type="molecule type" value="Genomic_DNA"/>
</dbReference>
<name>A0ABP9USX9_9BACT</name>
<comment type="caution">
    <text evidence="2">The sequence shown here is derived from an EMBL/GenBank/DDBJ whole genome shotgun (WGS) entry which is preliminary data.</text>
</comment>
<accession>A0ABP9USX9</accession>
<gene>
    <name evidence="2" type="ORF">Hsar01_03886</name>
</gene>
<reference evidence="2 3" key="1">
    <citation type="submission" date="2024-02" db="EMBL/GenBank/DDBJ databases">
        <title>Haloferula sargassicola NBRC 104335.</title>
        <authorList>
            <person name="Ichikawa N."/>
            <person name="Katano-Makiyama Y."/>
            <person name="Hidaka K."/>
        </authorList>
    </citation>
    <scope>NUCLEOTIDE SEQUENCE [LARGE SCALE GENOMIC DNA]</scope>
    <source>
        <strain evidence="2 3">NBRC 104335</strain>
    </source>
</reference>
<organism evidence="2 3">
    <name type="scientific">Haloferula sargassicola</name>
    <dbReference type="NCBI Taxonomy" id="490096"/>
    <lineage>
        <taxon>Bacteria</taxon>
        <taxon>Pseudomonadati</taxon>
        <taxon>Verrucomicrobiota</taxon>
        <taxon>Verrucomicrobiia</taxon>
        <taxon>Verrucomicrobiales</taxon>
        <taxon>Verrucomicrobiaceae</taxon>
        <taxon>Haloferula</taxon>
    </lineage>
</organism>
<keyword evidence="3" id="KW-1185">Reference proteome</keyword>
<protein>
    <submittedName>
        <fullName evidence="2">Uncharacterized protein</fullName>
    </submittedName>
</protein>
<dbReference type="RefSeq" id="WP_353568744.1">
    <property type="nucleotide sequence ID" value="NZ_BAABRI010000030.1"/>
</dbReference>
<evidence type="ECO:0000256" key="1">
    <source>
        <dbReference type="SAM" id="Phobius"/>
    </source>
</evidence>
<keyword evidence="1" id="KW-0812">Transmembrane</keyword>
<keyword evidence="1" id="KW-0472">Membrane</keyword>
<evidence type="ECO:0000313" key="2">
    <source>
        <dbReference type="EMBL" id="GAA5484640.1"/>
    </source>
</evidence>
<dbReference type="Proteomes" id="UP001476282">
    <property type="component" value="Unassembled WGS sequence"/>
</dbReference>
<feature type="transmembrane region" description="Helical" evidence="1">
    <location>
        <begin position="6"/>
        <end position="23"/>
    </location>
</feature>
<keyword evidence="1" id="KW-1133">Transmembrane helix</keyword>
<proteinExistence type="predicted"/>